<dbReference type="Pfam" id="PF02771">
    <property type="entry name" value="Acyl-CoA_dh_N"/>
    <property type="match status" value="1"/>
</dbReference>
<keyword evidence="4" id="KW-0496">Mitochondrion</keyword>
<evidence type="ECO:0000256" key="4">
    <source>
        <dbReference type="ARBA" id="ARBA00023128"/>
    </source>
</evidence>
<dbReference type="Gene3D" id="1.10.540.10">
    <property type="entry name" value="Acyl-CoA dehydrogenase/oxidase, N-terminal domain"/>
    <property type="match status" value="1"/>
</dbReference>
<dbReference type="GO" id="GO:0050660">
    <property type="term" value="F:flavin adenine dinucleotide binding"/>
    <property type="evidence" value="ECO:0007669"/>
    <property type="project" value="InterPro"/>
</dbReference>
<dbReference type="GO" id="GO:0004361">
    <property type="term" value="F:glutaryl-CoA dehydrogenase activity"/>
    <property type="evidence" value="ECO:0007669"/>
    <property type="project" value="TreeGrafter"/>
</dbReference>
<name>A0AAD5V3H1_9APHY</name>
<evidence type="ECO:0000313" key="7">
    <source>
        <dbReference type="EMBL" id="KAJ3485290.1"/>
    </source>
</evidence>
<dbReference type="GO" id="GO:0033539">
    <property type="term" value="P:fatty acid beta-oxidation using acyl-CoA dehydrogenase"/>
    <property type="evidence" value="ECO:0007669"/>
    <property type="project" value="TreeGrafter"/>
</dbReference>
<evidence type="ECO:0000259" key="5">
    <source>
        <dbReference type="Pfam" id="PF02770"/>
    </source>
</evidence>
<organism evidence="7 8">
    <name type="scientific">Meripilus lineatus</name>
    <dbReference type="NCBI Taxonomy" id="2056292"/>
    <lineage>
        <taxon>Eukaryota</taxon>
        <taxon>Fungi</taxon>
        <taxon>Dikarya</taxon>
        <taxon>Basidiomycota</taxon>
        <taxon>Agaricomycotina</taxon>
        <taxon>Agaricomycetes</taxon>
        <taxon>Polyporales</taxon>
        <taxon>Meripilaceae</taxon>
        <taxon>Meripilus</taxon>
    </lineage>
</organism>
<dbReference type="SUPFAM" id="SSF56645">
    <property type="entry name" value="Acyl-CoA dehydrogenase NM domain-like"/>
    <property type="match status" value="1"/>
</dbReference>
<evidence type="ECO:0000259" key="6">
    <source>
        <dbReference type="Pfam" id="PF02771"/>
    </source>
</evidence>
<gene>
    <name evidence="7" type="ORF">NLI96_g5055</name>
</gene>
<comment type="caution">
    <text evidence="7">The sequence shown here is derived from an EMBL/GenBank/DDBJ whole genome shotgun (WGS) entry which is preliminary data.</text>
</comment>
<keyword evidence="3" id="KW-0560">Oxidoreductase</keyword>
<accession>A0AAD5V3H1</accession>
<proteinExistence type="predicted"/>
<dbReference type="InterPro" id="IPR009100">
    <property type="entry name" value="AcylCoA_DH/oxidase_NM_dom_sf"/>
</dbReference>
<keyword evidence="8" id="KW-1185">Reference proteome</keyword>
<evidence type="ECO:0008006" key="9">
    <source>
        <dbReference type="Google" id="ProtNLM"/>
    </source>
</evidence>
<dbReference type="InterPro" id="IPR006091">
    <property type="entry name" value="Acyl-CoA_Oxase/DH_mid-dom"/>
</dbReference>
<dbReference type="PANTHER" id="PTHR42807:SF1">
    <property type="entry name" value="GLUTARYL-COA DEHYDROGENASE, MITOCHONDRIAL"/>
    <property type="match status" value="1"/>
</dbReference>
<dbReference type="GO" id="GO:0000062">
    <property type="term" value="F:fatty-acyl-CoA binding"/>
    <property type="evidence" value="ECO:0007669"/>
    <property type="project" value="TreeGrafter"/>
</dbReference>
<dbReference type="AlphaFoldDB" id="A0AAD5V3H1"/>
<feature type="domain" description="Acyl-CoA oxidase/dehydrogenase middle" evidence="5">
    <location>
        <begin position="156"/>
        <end position="197"/>
    </location>
</feature>
<dbReference type="PANTHER" id="PTHR42807">
    <property type="entry name" value="GLUTARYL-COA DEHYDROGENASE, MITOCHONDRIAL"/>
    <property type="match status" value="1"/>
</dbReference>
<dbReference type="InterPro" id="IPR046373">
    <property type="entry name" value="Acyl-CoA_Oxase/DH_mid-dom_sf"/>
</dbReference>
<evidence type="ECO:0000256" key="3">
    <source>
        <dbReference type="ARBA" id="ARBA00023002"/>
    </source>
</evidence>
<protein>
    <recommendedName>
        <fullName evidence="9">Glutaryl-CoA dehydrogenase</fullName>
    </recommendedName>
</protein>
<dbReference type="GO" id="GO:0046949">
    <property type="term" value="P:fatty-acyl-CoA biosynthetic process"/>
    <property type="evidence" value="ECO:0007669"/>
    <property type="project" value="TreeGrafter"/>
</dbReference>
<dbReference type="InterPro" id="IPR052033">
    <property type="entry name" value="Glutaryl-CoA_DH_mitochondrial"/>
</dbReference>
<dbReference type="InterPro" id="IPR037069">
    <property type="entry name" value="AcylCoA_DH/ox_N_sf"/>
</dbReference>
<dbReference type="Pfam" id="PF02770">
    <property type="entry name" value="Acyl-CoA_dh_M"/>
    <property type="match status" value="1"/>
</dbReference>
<keyword evidence="2" id="KW-0809">Transit peptide</keyword>
<dbReference type="FunFam" id="1.10.540.10:FF:000003">
    <property type="entry name" value="glutaryl-CoA dehydrogenase, mitochondrial"/>
    <property type="match status" value="1"/>
</dbReference>
<evidence type="ECO:0000256" key="2">
    <source>
        <dbReference type="ARBA" id="ARBA00022946"/>
    </source>
</evidence>
<reference evidence="7" key="1">
    <citation type="submission" date="2022-07" db="EMBL/GenBank/DDBJ databases">
        <title>Genome Sequence of Physisporinus lineatus.</title>
        <authorList>
            <person name="Buettner E."/>
        </authorList>
    </citation>
    <scope>NUCLEOTIDE SEQUENCE</scope>
    <source>
        <strain evidence="7">VT162</strain>
    </source>
</reference>
<dbReference type="Gene3D" id="2.40.110.10">
    <property type="entry name" value="Butyryl-CoA Dehydrogenase, subunit A, domain 2"/>
    <property type="match status" value="1"/>
</dbReference>
<dbReference type="EMBL" id="JANAWD010000158">
    <property type="protein sequence ID" value="KAJ3485290.1"/>
    <property type="molecule type" value="Genomic_DNA"/>
</dbReference>
<comment type="subcellular location">
    <subcellularLocation>
        <location evidence="1">Mitochondrion</location>
    </subcellularLocation>
</comment>
<dbReference type="GO" id="GO:0005743">
    <property type="term" value="C:mitochondrial inner membrane"/>
    <property type="evidence" value="ECO:0007669"/>
    <property type="project" value="TreeGrafter"/>
</dbReference>
<evidence type="ECO:0000313" key="8">
    <source>
        <dbReference type="Proteomes" id="UP001212997"/>
    </source>
</evidence>
<dbReference type="Proteomes" id="UP001212997">
    <property type="component" value="Unassembled WGS sequence"/>
</dbReference>
<sequence>MLSISRNLRQTRIRLPPSARAASNLTRFNWEDPLDLDGLLTEEELAIRDTAREFCQESLLPKVIEMQRTEEFNPKIIPEMGALGLLGATIQGYGCAGVSTVAYGLIAREIERIDSGYRSTASVQSSLVMHPISEYGSEEQKTKYLPRLAKGEIIGCFGLTEPNHGSDPAAMETTAEEVDGGFVLNGAKTWITNAPVAYGNPGSPVLCDS</sequence>
<feature type="domain" description="Acyl-CoA dehydrogenase/oxidase N-terminal" evidence="6">
    <location>
        <begin position="41"/>
        <end position="152"/>
    </location>
</feature>
<evidence type="ECO:0000256" key="1">
    <source>
        <dbReference type="ARBA" id="ARBA00004173"/>
    </source>
</evidence>
<dbReference type="InterPro" id="IPR013786">
    <property type="entry name" value="AcylCoA_DH/ox_N"/>
</dbReference>